<dbReference type="InterPro" id="IPR002035">
    <property type="entry name" value="VWF_A"/>
</dbReference>
<dbReference type="PANTHER" id="PTHR22550:SF14">
    <property type="entry name" value="VWFA DOMAIN-CONTAINING PROTEIN"/>
    <property type="match status" value="1"/>
</dbReference>
<name>I3CKL7_9GAMM</name>
<dbReference type="HOGENOM" id="CLU_024570_1_0_6"/>
<dbReference type="Proteomes" id="UP000005744">
    <property type="component" value="Unassembled WGS sequence"/>
</dbReference>
<reference evidence="3 4" key="1">
    <citation type="submission" date="2011-11" db="EMBL/GenBank/DDBJ databases">
        <title>Improved High-Quality Draft sequence of Beggiatoa alba B18lD.</title>
        <authorList>
            <consortium name="US DOE Joint Genome Institute"/>
            <person name="Lucas S."/>
            <person name="Han J."/>
            <person name="Lapidus A."/>
            <person name="Cheng J.-F."/>
            <person name="Goodwin L."/>
            <person name="Pitluck S."/>
            <person name="Peters L."/>
            <person name="Mikhailova N."/>
            <person name="Held B."/>
            <person name="Detter J.C."/>
            <person name="Han C."/>
            <person name="Tapia R."/>
            <person name="Land M."/>
            <person name="Hauser L."/>
            <person name="Kyrpides N."/>
            <person name="Ivanova N."/>
            <person name="Pagani I."/>
            <person name="Samuel K."/>
            <person name="Teske A."/>
            <person name="Mueller J."/>
            <person name="Woyke T."/>
        </authorList>
    </citation>
    <scope>NUCLEOTIDE SEQUENCE [LARGE SCALE GENOMIC DNA]</scope>
    <source>
        <strain evidence="3 4">B18LD</strain>
    </source>
</reference>
<accession>I3CKL7</accession>
<dbReference type="RefSeq" id="WP_002691982.1">
    <property type="nucleotide sequence ID" value="NZ_JH600070.1"/>
</dbReference>
<feature type="transmembrane region" description="Helical" evidence="1">
    <location>
        <begin position="12"/>
        <end position="29"/>
    </location>
</feature>
<keyword evidence="1" id="KW-0812">Transmembrane</keyword>
<dbReference type="Pfam" id="PF13519">
    <property type="entry name" value="VWA_2"/>
    <property type="match status" value="1"/>
</dbReference>
<keyword evidence="1" id="KW-1133">Transmembrane helix</keyword>
<organism evidence="3 4">
    <name type="scientific">Beggiatoa alba B18LD</name>
    <dbReference type="NCBI Taxonomy" id="395493"/>
    <lineage>
        <taxon>Bacteria</taxon>
        <taxon>Pseudomonadati</taxon>
        <taxon>Pseudomonadota</taxon>
        <taxon>Gammaproteobacteria</taxon>
        <taxon>Thiotrichales</taxon>
        <taxon>Thiotrichaceae</taxon>
        <taxon>Beggiatoa</taxon>
    </lineage>
</organism>
<dbReference type="InterPro" id="IPR050768">
    <property type="entry name" value="UPF0353/GerABKA_families"/>
</dbReference>
<evidence type="ECO:0000259" key="2">
    <source>
        <dbReference type="PROSITE" id="PS50234"/>
    </source>
</evidence>
<dbReference type="SUPFAM" id="SSF53300">
    <property type="entry name" value="vWA-like"/>
    <property type="match status" value="1"/>
</dbReference>
<evidence type="ECO:0000256" key="1">
    <source>
        <dbReference type="SAM" id="Phobius"/>
    </source>
</evidence>
<dbReference type="InterPro" id="IPR036465">
    <property type="entry name" value="vWFA_dom_sf"/>
</dbReference>
<evidence type="ECO:0000313" key="4">
    <source>
        <dbReference type="Proteomes" id="UP000005744"/>
    </source>
</evidence>
<dbReference type="PANTHER" id="PTHR22550">
    <property type="entry name" value="SPORE GERMINATION PROTEIN"/>
    <property type="match status" value="1"/>
</dbReference>
<feature type="transmembrane region" description="Helical" evidence="1">
    <location>
        <begin position="316"/>
        <end position="332"/>
    </location>
</feature>
<keyword evidence="4" id="KW-1185">Reference proteome</keyword>
<dbReference type="eggNOG" id="COG2304">
    <property type="taxonomic scope" value="Bacteria"/>
</dbReference>
<proteinExistence type="predicted"/>
<evidence type="ECO:0000313" key="3">
    <source>
        <dbReference type="EMBL" id="EIJ44160.1"/>
    </source>
</evidence>
<dbReference type="EMBL" id="JH600070">
    <property type="protein sequence ID" value="EIJ44160.1"/>
    <property type="molecule type" value="Genomic_DNA"/>
</dbReference>
<feature type="domain" description="VWFA" evidence="2">
    <location>
        <begin position="97"/>
        <end position="300"/>
    </location>
</feature>
<protein>
    <submittedName>
        <fullName evidence="3">von Willebrand factor type A-like protein</fullName>
    </submittedName>
</protein>
<dbReference type="STRING" id="395493.BegalDRAFT_3342"/>
<dbReference type="Gene3D" id="3.40.50.410">
    <property type="entry name" value="von Willebrand factor, type A domain"/>
    <property type="match status" value="1"/>
</dbReference>
<gene>
    <name evidence="3" type="ORF">BegalDRAFT_3342</name>
</gene>
<keyword evidence="1" id="KW-0472">Membrane</keyword>
<dbReference type="SMART" id="SM00327">
    <property type="entry name" value="VWA"/>
    <property type="match status" value="1"/>
</dbReference>
<dbReference type="AlphaFoldDB" id="I3CKL7"/>
<dbReference type="PROSITE" id="PS50234">
    <property type="entry name" value="VWFA"/>
    <property type="match status" value="1"/>
</dbReference>
<sequence length="336" mass="38841">MDFTNFEFAQPYWLFALFVPVLVFISLRYRHPLYRRLHLYADEHLLPHLLVGENTPLNGWKGNYFLVWSVVWLCGVIALAQPRWDYELQTLFKPQTQLLIVLDLSDSMHVRDLPHARLEQAIQEITELLETQADMSIGLLAFAGIPHIITPLTDDYQTIKHLLYELKPSLLPIQGSRFAPALEQALFLLKTTANSEEAVQHILLISDGEFEPQDVAQSIKLLQNSRAFLHSLAVGTVSGGHIPQETQDKWVTDAQGNVVISRLHEEILRQLVQVGRGIYQVGTYQTADTQTILNVVRQRMQDFTEQQATQKVWHERFYLFVIVMLFWVLWAFRKVI</sequence>
<dbReference type="OrthoDB" id="9807628at2"/>